<comment type="caution">
    <text evidence="5">The sequence shown here is derived from an EMBL/GenBank/DDBJ whole genome shotgun (WGS) entry which is preliminary data.</text>
</comment>
<reference evidence="5" key="1">
    <citation type="submission" date="2021-05" db="EMBL/GenBank/DDBJ databases">
        <authorList>
            <person name="Pietrasiak N."/>
            <person name="Ward R."/>
            <person name="Stajich J.E."/>
            <person name="Kurbessoian T."/>
        </authorList>
    </citation>
    <scope>NUCLEOTIDE SEQUENCE</scope>
    <source>
        <strain evidence="5">CPER-KK1</strain>
    </source>
</reference>
<protein>
    <submittedName>
        <fullName evidence="5">Site-specific integrase</fullName>
    </submittedName>
</protein>
<accession>A0A951UEU5</accession>
<dbReference type="Pfam" id="PF00589">
    <property type="entry name" value="Phage_integrase"/>
    <property type="match status" value="1"/>
</dbReference>
<dbReference type="Gene3D" id="1.10.443.10">
    <property type="entry name" value="Intergrase catalytic core"/>
    <property type="match status" value="1"/>
</dbReference>
<name>A0A951UEU5_9CYAN</name>
<dbReference type="InterPro" id="IPR011010">
    <property type="entry name" value="DNA_brk_join_enz"/>
</dbReference>
<dbReference type="InterPro" id="IPR050090">
    <property type="entry name" value="Tyrosine_recombinase_XerCD"/>
</dbReference>
<sequence>MKRNRHGRGKILTQQEIQLLFTSGLQTTLYRCLFATALFSAARINEVCTLLSEDVFDKSGRVRSHLTIRKSNTKRQLGTRTIPIIADLRAFLSAYYPEAGSLYLFPGRYDKSGHLNPDSAARVLRKACQSVGIDGVSTHSFRRTALTQMSNQNIPIRVIATYSGHRDLTQLNAYLEVRDEQVLGAAASLSLLSPVIGDVGNIR</sequence>
<keyword evidence="2" id="KW-0238">DNA-binding</keyword>
<organism evidence="5 6">
    <name type="scientific">Symplocastrum torsivum CPER-KK1</name>
    <dbReference type="NCBI Taxonomy" id="450513"/>
    <lineage>
        <taxon>Bacteria</taxon>
        <taxon>Bacillati</taxon>
        <taxon>Cyanobacteriota</taxon>
        <taxon>Cyanophyceae</taxon>
        <taxon>Oscillatoriophycideae</taxon>
        <taxon>Oscillatoriales</taxon>
        <taxon>Microcoleaceae</taxon>
        <taxon>Symplocastrum</taxon>
    </lineage>
</organism>
<dbReference type="CDD" id="cd00397">
    <property type="entry name" value="DNA_BRE_C"/>
    <property type="match status" value="1"/>
</dbReference>
<evidence type="ECO:0000256" key="3">
    <source>
        <dbReference type="ARBA" id="ARBA00023172"/>
    </source>
</evidence>
<keyword evidence="3" id="KW-0233">DNA recombination</keyword>
<dbReference type="PANTHER" id="PTHR30349">
    <property type="entry name" value="PHAGE INTEGRASE-RELATED"/>
    <property type="match status" value="1"/>
</dbReference>
<dbReference type="EMBL" id="JAHHIF010000085">
    <property type="protein sequence ID" value="MBW4549166.1"/>
    <property type="molecule type" value="Genomic_DNA"/>
</dbReference>
<dbReference type="PANTHER" id="PTHR30349:SF41">
    <property type="entry name" value="INTEGRASE_RECOMBINASE PROTEIN MJ0367-RELATED"/>
    <property type="match status" value="1"/>
</dbReference>
<evidence type="ECO:0000256" key="2">
    <source>
        <dbReference type="ARBA" id="ARBA00023125"/>
    </source>
</evidence>
<dbReference type="Proteomes" id="UP000753908">
    <property type="component" value="Unassembled WGS sequence"/>
</dbReference>
<gene>
    <name evidence="5" type="ORF">KME25_32895</name>
</gene>
<evidence type="ECO:0000313" key="5">
    <source>
        <dbReference type="EMBL" id="MBW4549166.1"/>
    </source>
</evidence>
<comment type="similarity">
    <text evidence="1">Belongs to the 'phage' integrase family.</text>
</comment>
<dbReference type="GO" id="GO:0003677">
    <property type="term" value="F:DNA binding"/>
    <property type="evidence" value="ECO:0007669"/>
    <property type="project" value="UniProtKB-KW"/>
</dbReference>
<proteinExistence type="inferred from homology"/>
<reference evidence="5" key="2">
    <citation type="journal article" date="2022" name="Microbiol. Resour. Announc.">
        <title>Metagenome Sequencing to Explore Phylogenomics of Terrestrial Cyanobacteria.</title>
        <authorList>
            <person name="Ward R.D."/>
            <person name="Stajich J.E."/>
            <person name="Johansen J.R."/>
            <person name="Huntemann M."/>
            <person name="Clum A."/>
            <person name="Foster B."/>
            <person name="Foster B."/>
            <person name="Roux S."/>
            <person name="Palaniappan K."/>
            <person name="Varghese N."/>
            <person name="Mukherjee S."/>
            <person name="Reddy T.B.K."/>
            <person name="Daum C."/>
            <person name="Copeland A."/>
            <person name="Chen I.A."/>
            <person name="Ivanova N.N."/>
            <person name="Kyrpides N.C."/>
            <person name="Shapiro N."/>
            <person name="Eloe-Fadrosh E.A."/>
            <person name="Pietrasiak N."/>
        </authorList>
    </citation>
    <scope>NUCLEOTIDE SEQUENCE</scope>
    <source>
        <strain evidence="5">CPER-KK1</strain>
    </source>
</reference>
<feature type="domain" description="Tyr recombinase" evidence="4">
    <location>
        <begin position="7"/>
        <end position="188"/>
    </location>
</feature>
<dbReference type="PROSITE" id="PS51898">
    <property type="entry name" value="TYR_RECOMBINASE"/>
    <property type="match status" value="1"/>
</dbReference>
<dbReference type="SUPFAM" id="SSF56349">
    <property type="entry name" value="DNA breaking-rejoining enzymes"/>
    <property type="match status" value="1"/>
</dbReference>
<dbReference type="InterPro" id="IPR002104">
    <property type="entry name" value="Integrase_catalytic"/>
</dbReference>
<dbReference type="AlphaFoldDB" id="A0A951UEU5"/>
<evidence type="ECO:0000259" key="4">
    <source>
        <dbReference type="PROSITE" id="PS51898"/>
    </source>
</evidence>
<dbReference type="GO" id="GO:0015074">
    <property type="term" value="P:DNA integration"/>
    <property type="evidence" value="ECO:0007669"/>
    <property type="project" value="InterPro"/>
</dbReference>
<dbReference type="GO" id="GO:0006310">
    <property type="term" value="P:DNA recombination"/>
    <property type="evidence" value="ECO:0007669"/>
    <property type="project" value="UniProtKB-KW"/>
</dbReference>
<evidence type="ECO:0000313" key="6">
    <source>
        <dbReference type="Proteomes" id="UP000753908"/>
    </source>
</evidence>
<dbReference type="InterPro" id="IPR013762">
    <property type="entry name" value="Integrase-like_cat_sf"/>
</dbReference>
<evidence type="ECO:0000256" key="1">
    <source>
        <dbReference type="ARBA" id="ARBA00008857"/>
    </source>
</evidence>